<sequence length="89" mass="10817">MLSPSNKIRICTFLCQESIKSAIDKARKALQYTDDDLTQLYHVFDESVREKYVNRDYVLTHFQEAMDKRWIKPYYQMEIHRLTLRPMKL</sequence>
<dbReference type="RefSeq" id="WP_260265040.1">
    <property type="nucleotide sequence ID" value="NZ_JAQIEY010000039.1"/>
</dbReference>
<reference evidence="1" key="1">
    <citation type="submission" date="2023-01" db="EMBL/GenBank/DDBJ databases">
        <title>Sequencing of the bacterial strains from artisanal fermented milk Matsoni.</title>
        <authorList>
            <person name="Rozman V."/>
            <person name="Accetto T."/>
            <person name="Bogovic Matijasic B."/>
        </authorList>
    </citation>
    <scope>NUCLEOTIDE SEQUENCE</scope>
    <source>
        <strain evidence="1">Lbl333</strain>
    </source>
</reference>
<organism evidence="1 2">
    <name type="scientific">Lactobacillus delbrueckii</name>
    <dbReference type="NCBI Taxonomy" id="1584"/>
    <lineage>
        <taxon>Bacteria</taxon>
        <taxon>Bacillati</taxon>
        <taxon>Bacillota</taxon>
        <taxon>Bacilli</taxon>
        <taxon>Lactobacillales</taxon>
        <taxon>Lactobacillaceae</taxon>
        <taxon>Lactobacillus</taxon>
    </lineage>
</organism>
<dbReference type="AlphaFoldDB" id="A0AAW5Z0R1"/>
<evidence type="ECO:0000313" key="2">
    <source>
        <dbReference type="Proteomes" id="UP001210502"/>
    </source>
</evidence>
<accession>A0AAW5Z0R1</accession>
<dbReference type="EMBL" id="JAQIEY010000039">
    <property type="protein sequence ID" value="MDA3768567.1"/>
    <property type="molecule type" value="Genomic_DNA"/>
</dbReference>
<gene>
    <name evidence="1" type="ORF">PF586_09010</name>
</gene>
<protein>
    <submittedName>
        <fullName evidence="1">Uncharacterized protein</fullName>
    </submittedName>
</protein>
<comment type="caution">
    <text evidence="1">The sequence shown here is derived from an EMBL/GenBank/DDBJ whole genome shotgun (WGS) entry which is preliminary data.</text>
</comment>
<dbReference type="Proteomes" id="UP001210502">
    <property type="component" value="Unassembled WGS sequence"/>
</dbReference>
<proteinExistence type="predicted"/>
<evidence type="ECO:0000313" key="1">
    <source>
        <dbReference type="EMBL" id="MDA3768567.1"/>
    </source>
</evidence>
<name>A0AAW5Z0R1_9LACO</name>